<feature type="transmembrane region" description="Helical" evidence="1">
    <location>
        <begin position="83"/>
        <end position="103"/>
    </location>
</feature>
<dbReference type="Proteomes" id="UP000766486">
    <property type="component" value="Unassembled WGS sequence"/>
</dbReference>
<comment type="caution">
    <text evidence="2">The sequence shown here is derived from an EMBL/GenBank/DDBJ whole genome shotgun (WGS) entry which is preliminary data.</text>
</comment>
<evidence type="ECO:0000313" key="3">
    <source>
        <dbReference type="Proteomes" id="UP000766486"/>
    </source>
</evidence>
<name>A0ABY6V2Q0_BIOOC</name>
<keyword evidence="1" id="KW-1133">Transmembrane helix</keyword>
<sequence length="224" mass="24427">MPSDRQLPTLYALLHSGARLLGWLTDLGAIVILGYIVRCWPEKGGTVAAGLVGSAIALLNDSWEMVSNVDTTGNFIPLSPPRAVLHDLFSLAVCMGGLMLLLFSDLRDQNVSQMVAFSSYRIRAPEIEAGRTIWNTKHEMFRAAQGFVAAVAYVIASCPTRQRVIVDRLMAGNNKQGLPIPLFYLGCLQLFSTSSYGSHQSSLIGTNSKSKQGVMDLFRFCPAE</sequence>
<keyword evidence="3" id="KW-1185">Reference proteome</keyword>
<evidence type="ECO:0000313" key="2">
    <source>
        <dbReference type="EMBL" id="VUC38042.1"/>
    </source>
</evidence>
<feature type="transmembrane region" description="Helical" evidence="1">
    <location>
        <begin position="20"/>
        <end position="37"/>
    </location>
</feature>
<keyword evidence="1" id="KW-0472">Membrane</keyword>
<dbReference type="EMBL" id="CABFNS010001090">
    <property type="protein sequence ID" value="VUC38042.1"/>
    <property type="molecule type" value="Genomic_DNA"/>
</dbReference>
<gene>
    <name evidence="2" type="ORF">CLO192961_LOCUS492546</name>
</gene>
<evidence type="ECO:0008006" key="4">
    <source>
        <dbReference type="Google" id="ProtNLM"/>
    </source>
</evidence>
<organism evidence="2 3">
    <name type="scientific">Bionectria ochroleuca</name>
    <name type="common">Gliocladium roseum</name>
    <dbReference type="NCBI Taxonomy" id="29856"/>
    <lineage>
        <taxon>Eukaryota</taxon>
        <taxon>Fungi</taxon>
        <taxon>Dikarya</taxon>
        <taxon>Ascomycota</taxon>
        <taxon>Pezizomycotina</taxon>
        <taxon>Sordariomycetes</taxon>
        <taxon>Hypocreomycetidae</taxon>
        <taxon>Hypocreales</taxon>
        <taxon>Bionectriaceae</taxon>
        <taxon>Clonostachys</taxon>
    </lineage>
</organism>
<evidence type="ECO:0000256" key="1">
    <source>
        <dbReference type="SAM" id="Phobius"/>
    </source>
</evidence>
<feature type="transmembrane region" description="Helical" evidence="1">
    <location>
        <begin position="44"/>
        <end position="63"/>
    </location>
</feature>
<protein>
    <recommendedName>
        <fullName evidence="4">Solute carrier family 40 protein</fullName>
    </recommendedName>
</protein>
<reference evidence="2 3" key="1">
    <citation type="submission" date="2019-06" db="EMBL/GenBank/DDBJ databases">
        <authorList>
            <person name="Broberg M."/>
        </authorList>
    </citation>
    <scope>NUCLEOTIDE SEQUENCE [LARGE SCALE GENOMIC DNA]</scope>
</reference>
<accession>A0ABY6V2Q0</accession>
<keyword evidence="1" id="KW-0812">Transmembrane</keyword>
<proteinExistence type="predicted"/>